<dbReference type="PROSITE" id="PS00572">
    <property type="entry name" value="GLYCOSYL_HYDROL_F1_1"/>
    <property type="match status" value="1"/>
</dbReference>
<evidence type="ECO:0000313" key="12">
    <source>
        <dbReference type="EMBL" id="PWR03121.1"/>
    </source>
</evidence>
<evidence type="ECO:0000256" key="6">
    <source>
        <dbReference type="ARBA" id="ARBA00023295"/>
    </source>
</evidence>
<dbReference type="RefSeq" id="WP_109811155.1">
    <property type="nucleotide sequence ID" value="NZ_QGKU01000030.1"/>
</dbReference>
<evidence type="ECO:0000256" key="1">
    <source>
        <dbReference type="ARBA" id="ARBA00010838"/>
    </source>
</evidence>
<dbReference type="GO" id="GO:0008422">
    <property type="term" value="F:beta-glucosidase activity"/>
    <property type="evidence" value="ECO:0007669"/>
    <property type="project" value="UniProtKB-EC"/>
</dbReference>
<evidence type="ECO:0000256" key="4">
    <source>
        <dbReference type="ARBA" id="ARBA00023001"/>
    </source>
</evidence>
<reference evidence="12 13" key="1">
    <citation type="submission" date="2018-05" db="EMBL/GenBank/DDBJ databases">
        <title>Rhodobacteraceae gen. nov., sp. nov. isolated from sea water.</title>
        <authorList>
            <person name="Ren Y."/>
        </authorList>
    </citation>
    <scope>NUCLEOTIDE SEQUENCE [LARGE SCALE GENOMIC DNA]</scope>
    <source>
        <strain evidence="12 13">TG-679</strain>
    </source>
</reference>
<keyword evidence="13" id="KW-1185">Reference proteome</keyword>
<dbReference type="OrthoDB" id="9765195at2"/>
<evidence type="ECO:0000256" key="7">
    <source>
        <dbReference type="ARBA" id="ARBA00023326"/>
    </source>
</evidence>
<evidence type="ECO:0000256" key="8">
    <source>
        <dbReference type="PIRSR" id="PIRSR617736-1"/>
    </source>
</evidence>
<feature type="active site" description="Proton donor" evidence="8">
    <location>
        <position position="170"/>
    </location>
</feature>
<dbReference type="Gene3D" id="3.20.20.80">
    <property type="entry name" value="Glycosidases"/>
    <property type="match status" value="1"/>
</dbReference>
<feature type="binding site" evidence="9">
    <location>
        <position position="169"/>
    </location>
    <ligand>
        <name>substrate</name>
    </ligand>
</feature>
<dbReference type="NCBIfam" id="TIGR03356">
    <property type="entry name" value="BGL"/>
    <property type="match status" value="1"/>
</dbReference>
<feature type="active site" description="Nucleophile" evidence="8 10">
    <location>
        <position position="354"/>
    </location>
</feature>
<proteinExistence type="inferred from homology"/>
<dbReference type="FunFam" id="3.20.20.80:FF:000004">
    <property type="entry name" value="Beta-glucosidase 6-phospho-beta-glucosidase"/>
    <property type="match status" value="1"/>
</dbReference>
<protein>
    <recommendedName>
        <fullName evidence="2 11">Beta-glucosidase</fullName>
        <ecNumber evidence="2 11">3.2.1.21</ecNumber>
    </recommendedName>
</protein>
<keyword evidence="5" id="KW-0119">Carbohydrate metabolism</keyword>
<feature type="binding site" evidence="9">
    <location>
        <position position="400"/>
    </location>
    <ligand>
        <name>substrate</name>
    </ligand>
</feature>
<dbReference type="PANTHER" id="PTHR10353:SF36">
    <property type="entry name" value="LP05116P"/>
    <property type="match status" value="1"/>
</dbReference>
<comment type="catalytic activity">
    <reaction evidence="11">
        <text>Hydrolysis of terminal, non-reducing beta-D-glucosyl residues with release of beta-D-glucose.</text>
        <dbReference type="EC" id="3.2.1.21"/>
    </reaction>
</comment>
<dbReference type="EMBL" id="QGKU01000030">
    <property type="protein sequence ID" value="PWR03121.1"/>
    <property type="molecule type" value="Genomic_DNA"/>
</dbReference>
<evidence type="ECO:0000256" key="2">
    <source>
        <dbReference type="ARBA" id="ARBA00012744"/>
    </source>
</evidence>
<dbReference type="InterPro" id="IPR017736">
    <property type="entry name" value="Glyco_hydro_1_beta-glucosidase"/>
</dbReference>
<name>A0A2V2LGQ0_9RHOB</name>
<gene>
    <name evidence="12" type="ORF">DKT77_07840</name>
</gene>
<evidence type="ECO:0000256" key="3">
    <source>
        <dbReference type="ARBA" id="ARBA00022801"/>
    </source>
</evidence>
<dbReference type="InterPro" id="IPR001360">
    <property type="entry name" value="Glyco_hydro_1"/>
</dbReference>
<accession>A0A2V2LGQ0</accession>
<dbReference type="InterPro" id="IPR018120">
    <property type="entry name" value="Glyco_hydro_1_AS"/>
</dbReference>
<dbReference type="EC" id="3.2.1.21" evidence="2 11"/>
<keyword evidence="7" id="KW-0624">Polysaccharide degradation</keyword>
<comment type="similarity">
    <text evidence="1 11">Belongs to the glycosyl hydrolase 1 family.</text>
</comment>
<evidence type="ECO:0000256" key="10">
    <source>
        <dbReference type="PROSITE-ProRule" id="PRU10055"/>
    </source>
</evidence>
<feature type="binding site" evidence="9">
    <location>
        <position position="25"/>
    </location>
    <ligand>
        <name>substrate</name>
    </ligand>
</feature>
<keyword evidence="3 11" id="KW-0378">Hydrolase</keyword>
<dbReference type="InterPro" id="IPR017853">
    <property type="entry name" value="GH"/>
</dbReference>
<dbReference type="PANTHER" id="PTHR10353">
    <property type="entry name" value="GLYCOSYL HYDROLASE"/>
    <property type="match status" value="1"/>
</dbReference>
<dbReference type="SUPFAM" id="SSF51445">
    <property type="entry name" value="(Trans)glycosidases"/>
    <property type="match status" value="1"/>
</dbReference>
<sequence length="444" mass="49915">MTAITHTRDDFPDGFVFGTATSAYQIEGHAQGGAGPTHWDSFAATPGNVERAENGDLACDHLHRWEADLDMIRDAGFDSYRFSMSWARLLPDGRGTPNAEGLAFYDRLIDGMLERGLKPAATLYHWEMPQPLADMGGWRNADMPAWFGDMTDLVARKFGDRLWSVAPINEPWCVAWLSHFMGVHAPGLRDIRATARAIHHVLKSHGTAIGVMRGHGMTNLGAVCNFEYPHPLTDSPEDVAAADRYDGFYNRVFLSGLFHGRYPDNVLEGLEPHLPSGWQDDFGVIQAPLDWLGLNYYTCKRIAHDDTAWPALKEVDGPPPHTQMGWEIYPEGLHHFLTRTATDYTGDLPLYVTENGMANPDVIRDGRIDDQPRIDYLNSHLASVRRALDDGAPVKGYYVWSLMDNYEWSRGYDQRFGLVHVDFDTLERTPKASWHAVRDMLVSA</sequence>
<feature type="binding site" evidence="9">
    <location>
        <begin position="407"/>
        <end position="408"/>
    </location>
    <ligand>
        <name>substrate</name>
    </ligand>
</feature>
<evidence type="ECO:0000313" key="13">
    <source>
        <dbReference type="Proteomes" id="UP000245680"/>
    </source>
</evidence>
<comment type="caution">
    <text evidence="12">The sequence shown here is derived from an EMBL/GenBank/DDBJ whole genome shotgun (WGS) entry which is preliminary data.</text>
</comment>
<evidence type="ECO:0000256" key="9">
    <source>
        <dbReference type="PIRSR" id="PIRSR617736-2"/>
    </source>
</evidence>
<keyword evidence="4" id="KW-0136">Cellulose degradation</keyword>
<dbReference type="Proteomes" id="UP000245680">
    <property type="component" value="Unassembled WGS sequence"/>
</dbReference>
<keyword evidence="6 11" id="KW-0326">Glycosidase</keyword>
<evidence type="ECO:0000256" key="5">
    <source>
        <dbReference type="ARBA" id="ARBA00023277"/>
    </source>
</evidence>
<dbReference type="GO" id="GO:0030245">
    <property type="term" value="P:cellulose catabolic process"/>
    <property type="evidence" value="ECO:0007669"/>
    <property type="project" value="UniProtKB-KW"/>
</dbReference>
<feature type="binding site" evidence="9">
    <location>
        <position position="297"/>
    </location>
    <ligand>
        <name>substrate</name>
    </ligand>
</feature>
<dbReference type="Pfam" id="PF00232">
    <property type="entry name" value="Glyco_hydro_1"/>
    <property type="match status" value="1"/>
</dbReference>
<dbReference type="PRINTS" id="PR00131">
    <property type="entry name" value="GLHYDRLASE1"/>
</dbReference>
<organism evidence="12 13">
    <name type="scientific">Meridianimarinicoccus roseus</name>
    <dbReference type="NCBI Taxonomy" id="2072018"/>
    <lineage>
        <taxon>Bacteria</taxon>
        <taxon>Pseudomonadati</taxon>
        <taxon>Pseudomonadota</taxon>
        <taxon>Alphaproteobacteria</taxon>
        <taxon>Rhodobacterales</taxon>
        <taxon>Paracoccaceae</taxon>
        <taxon>Meridianimarinicoccus</taxon>
    </lineage>
</organism>
<feature type="binding site" evidence="9">
    <location>
        <position position="125"/>
    </location>
    <ligand>
        <name>substrate</name>
    </ligand>
</feature>
<dbReference type="AlphaFoldDB" id="A0A2V2LGQ0"/>
<dbReference type="GO" id="GO:0005829">
    <property type="term" value="C:cytosol"/>
    <property type="evidence" value="ECO:0007669"/>
    <property type="project" value="TreeGrafter"/>
</dbReference>
<evidence type="ECO:0000256" key="11">
    <source>
        <dbReference type="RuleBase" id="RU361175"/>
    </source>
</evidence>